<dbReference type="AlphaFoldDB" id="A0A371FUL4"/>
<feature type="region of interest" description="Disordered" evidence="1">
    <location>
        <begin position="1"/>
        <end position="20"/>
    </location>
</feature>
<sequence length="117" mass="12719">MIGAGRLEQEANYHSSKSSSSDFPRILVQIHTVTNVSSRLIVGSGIVDIASLAGSKLLLQLLAFCSITLREVVTALCCPNFLFLKLRQQIRANCKEALNFPCVVLTLTFCSNQKCGS</sequence>
<reference evidence="2" key="1">
    <citation type="submission" date="2018-05" db="EMBL/GenBank/DDBJ databases">
        <title>Draft genome of Mucuna pruriens seed.</title>
        <authorList>
            <person name="Nnadi N.E."/>
            <person name="Vos R."/>
            <person name="Hasami M.H."/>
            <person name="Devisetty U.K."/>
            <person name="Aguiy J.C."/>
        </authorList>
    </citation>
    <scope>NUCLEOTIDE SEQUENCE [LARGE SCALE GENOMIC DNA]</scope>
    <source>
        <strain evidence="2">JCA_2017</strain>
    </source>
</reference>
<evidence type="ECO:0000313" key="2">
    <source>
        <dbReference type="EMBL" id="RDX81763.1"/>
    </source>
</evidence>
<proteinExistence type="predicted"/>
<gene>
    <name evidence="2" type="ORF">CR513_37520</name>
</gene>
<comment type="caution">
    <text evidence="2">The sequence shown here is derived from an EMBL/GenBank/DDBJ whole genome shotgun (WGS) entry which is preliminary data.</text>
</comment>
<organism evidence="2 3">
    <name type="scientific">Mucuna pruriens</name>
    <name type="common">Velvet bean</name>
    <name type="synonym">Dolichos pruriens</name>
    <dbReference type="NCBI Taxonomy" id="157652"/>
    <lineage>
        <taxon>Eukaryota</taxon>
        <taxon>Viridiplantae</taxon>
        <taxon>Streptophyta</taxon>
        <taxon>Embryophyta</taxon>
        <taxon>Tracheophyta</taxon>
        <taxon>Spermatophyta</taxon>
        <taxon>Magnoliopsida</taxon>
        <taxon>eudicotyledons</taxon>
        <taxon>Gunneridae</taxon>
        <taxon>Pentapetalae</taxon>
        <taxon>rosids</taxon>
        <taxon>fabids</taxon>
        <taxon>Fabales</taxon>
        <taxon>Fabaceae</taxon>
        <taxon>Papilionoideae</taxon>
        <taxon>50 kb inversion clade</taxon>
        <taxon>NPAAA clade</taxon>
        <taxon>indigoferoid/millettioid clade</taxon>
        <taxon>Phaseoleae</taxon>
        <taxon>Mucuna</taxon>
    </lineage>
</organism>
<evidence type="ECO:0000256" key="1">
    <source>
        <dbReference type="SAM" id="MobiDB-lite"/>
    </source>
</evidence>
<accession>A0A371FUL4</accession>
<evidence type="ECO:0000313" key="3">
    <source>
        <dbReference type="Proteomes" id="UP000257109"/>
    </source>
</evidence>
<keyword evidence="3" id="KW-1185">Reference proteome</keyword>
<dbReference type="Proteomes" id="UP000257109">
    <property type="component" value="Unassembled WGS sequence"/>
</dbReference>
<feature type="non-terminal residue" evidence="2">
    <location>
        <position position="1"/>
    </location>
</feature>
<dbReference type="EMBL" id="QJKJ01007834">
    <property type="protein sequence ID" value="RDX81763.1"/>
    <property type="molecule type" value="Genomic_DNA"/>
</dbReference>
<name>A0A371FUL4_MUCPR</name>
<protein>
    <submittedName>
        <fullName evidence="2">Uncharacterized protein</fullName>
    </submittedName>
</protein>